<evidence type="ECO:0000256" key="1">
    <source>
        <dbReference type="ARBA" id="ARBA00006494"/>
    </source>
</evidence>
<dbReference type="EMBL" id="FJOG01000002">
    <property type="protein sequence ID" value="CZR52015.1"/>
    <property type="molecule type" value="Genomic_DNA"/>
</dbReference>
<keyword evidence="2 4" id="KW-0808">Transferase</keyword>
<dbReference type="PANTHER" id="PTHR42943">
    <property type="entry name" value="GLUTATHIONE S-TRANSFERASE KAPPA"/>
    <property type="match status" value="1"/>
</dbReference>
<dbReference type="GO" id="GO:0006749">
    <property type="term" value="P:glutathione metabolic process"/>
    <property type="evidence" value="ECO:0007669"/>
    <property type="project" value="TreeGrafter"/>
</dbReference>
<name>A0A1L7WGX4_9HELO</name>
<feature type="domain" description="DSBA-like thioredoxin" evidence="5">
    <location>
        <begin position="19"/>
        <end position="197"/>
    </location>
</feature>
<protein>
    <recommendedName>
        <fullName evidence="4">Glutathione S-transferase kappa</fullName>
        <ecNumber evidence="4">2.5.1.18</ecNumber>
    </recommendedName>
</protein>
<dbReference type="AlphaFoldDB" id="A0A1L7WGX4"/>
<comment type="similarity">
    <text evidence="1 4">Belongs to the GST superfamily. Kappa family.</text>
</comment>
<evidence type="ECO:0000313" key="6">
    <source>
        <dbReference type="EMBL" id="CZR52015.1"/>
    </source>
</evidence>
<dbReference type="Gene3D" id="3.40.30.10">
    <property type="entry name" value="Glutaredoxin"/>
    <property type="match status" value="1"/>
</dbReference>
<dbReference type="SUPFAM" id="SSF52833">
    <property type="entry name" value="Thioredoxin-like"/>
    <property type="match status" value="1"/>
</dbReference>
<evidence type="ECO:0000313" key="7">
    <source>
        <dbReference type="Proteomes" id="UP000184330"/>
    </source>
</evidence>
<dbReference type="InterPro" id="IPR001853">
    <property type="entry name" value="DSBA-like_thioredoxin_dom"/>
</dbReference>
<dbReference type="Pfam" id="PF01323">
    <property type="entry name" value="DSBA"/>
    <property type="match status" value="1"/>
</dbReference>
<comment type="catalytic activity">
    <reaction evidence="3 4">
        <text>RX + glutathione = an S-substituted glutathione + a halide anion + H(+)</text>
        <dbReference type="Rhea" id="RHEA:16437"/>
        <dbReference type="ChEBI" id="CHEBI:15378"/>
        <dbReference type="ChEBI" id="CHEBI:16042"/>
        <dbReference type="ChEBI" id="CHEBI:17792"/>
        <dbReference type="ChEBI" id="CHEBI:57925"/>
        <dbReference type="ChEBI" id="CHEBI:90779"/>
        <dbReference type="EC" id="2.5.1.18"/>
    </reaction>
</comment>
<dbReference type="InterPro" id="IPR014440">
    <property type="entry name" value="HCCAis_GSTk"/>
</dbReference>
<keyword evidence="7" id="KW-1185">Reference proteome</keyword>
<dbReference type="EC" id="2.5.1.18" evidence="4"/>
<evidence type="ECO:0000259" key="5">
    <source>
        <dbReference type="Pfam" id="PF01323"/>
    </source>
</evidence>
<evidence type="ECO:0000256" key="3">
    <source>
        <dbReference type="ARBA" id="ARBA00047960"/>
    </source>
</evidence>
<dbReference type="FunFam" id="3.40.30.10:FF:000096">
    <property type="entry name" value="Glutathione S-transferase kappa"/>
    <property type="match status" value="1"/>
</dbReference>
<evidence type="ECO:0000256" key="4">
    <source>
        <dbReference type="PIRNR" id="PIRNR006386"/>
    </source>
</evidence>
<proteinExistence type="inferred from homology"/>
<reference evidence="6 7" key="1">
    <citation type="submission" date="2016-03" db="EMBL/GenBank/DDBJ databases">
        <authorList>
            <person name="Ploux O."/>
        </authorList>
    </citation>
    <scope>NUCLEOTIDE SEQUENCE [LARGE SCALE GENOMIC DNA]</scope>
    <source>
        <strain evidence="6 7">UAMH 11012</strain>
    </source>
</reference>
<organism evidence="6 7">
    <name type="scientific">Phialocephala subalpina</name>
    <dbReference type="NCBI Taxonomy" id="576137"/>
    <lineage>
        <taxon>Eukaryota</taxon>
        <taxon>Fungi</taxon>
        <taxon>Dikarya</taxon>
        <taxon>Ascomycota</taxon>
        <taxon>Pezizomycotina</taxon>
        <taxon>Leotiomycetes</taxon>
        <taxon>Helotiales</taxon>
        <taxon>Mollisiaceae</taxon>
        <taxon>Phialocephala</taxon>
        <taxon>Phialocephala fortinii species complex</taxon>
    </lineage>
</organism>
<accession>A0A1L7WGX4</accession>
<dbReference type="GO" id="GO:0005777">
    <property type="term" value="C:peroxisome"/>
    <property type="evidence" value="ECO:0007669"/>
    <property type="project" value="TreeGrafter"/>
</dbReference>
<sequence>MAAVPKIKLYVDTNDPVFSKCEIIYIPVLLGGIMKACGNTAPINIKNKGKWVGTERLRWAQLFNVPMKTELPPDFPPMTLTIMRSLCALTILHPGKEGQAILTKALDELFKAYWVDHRKTHEKDVLSEVLGELFGKEEGGKILEMAAKEGKELLAKNTDQAMADGAFGLPWMVATNSKGETEGFWGVDHLARVTEHLGLEKPKTGGWKALL</sequence>
<dbReference type="InterPro" id="IPR051924">
    <property type="entry name" value="GST_Kappa/NadH"/>
</dbReference>
<dbReference type="PIRSF" id="PIRSF006386">
    <property type="entry name" value="HCCAis_GSTk"/>
    <property type="match status" value="1"/>
</dbReference>
<evidence type="ECO:0000256" key="2">
    <source>
        <dbReference type="ARBA" id="ARBA00022679"/>
    </source>
</evidence>
<gene>
    <name evidence="6" type="ORF">PAC_01892</name>
</gene>
<dbReference type="GO" id="GO:0004364">
    <property type="term" value="F:glutathione transferase activity"/>
    <property type="evidence" value="ECO:0007669"/>
    <property type="project" value="UniProtKB-UniRule"/>
</dbReference>
<dbReference type="PANTHER" id="PTHR42943:SF2">
    <property type="entry name" value="GLUTATHIONE S-TRANSFERASE KAPPA 1"/>
    <property type="match status" value="1"/>
</dbReference>
<dbReference type="GO" id="GO:0005739">
    <property type="term" value="C:mitochondrion"/>
    <property type="evidence" value="ECO:0007669"/>
    <property type="project" value="TreeGrafter"/>
</dbReference>
<dbReference type="OrthoDB" id="4664297at2759"/>
<dbReference type="InterPro" id="IPR036249">
    <property type="entry name" value="Thioredoxin-like_sf"/>
</dbReference>
<dbReference type="Proteomes" id="UP000184330">
    <property type="component" value="Unassembled WGS sequence"/>
</dbReference>
<dbReference type="GO" id="GO:0004602">
    <property type="term" value="F:glutathione peroxidase activity"/>
    <property type="evidence" value="ECO:0007669"/>
    <property type="project" value="TreeGrafter"/>
</dbReference>